<evidence type="ECO:0000313" key="4">
    <source>
        <dbReference type="Proteomes" id="UP000663877"/>
    </source>
</evidence>
<dbReference type="OrthoDB" id="10251809at2759"/>
<comment type="caution">
    <text evidence="1">The sequence shown here is derived from an EMBL/GenBank/DDBJ whole genome shotgun (WGS) entry which is preliminary data.</text>
</comment>
<keyword evidence="3" id="KW-1185">Reference proteome</keyword>
<reference evidence="1" key="1">
    <citation type="submission" date="2021-02" db="EMBL/GenBank/DDBJ databases">
        <authorList>
            <person name="Nowell W R."/>
        </authorList>
    </citation>
    <scope>NUCLEOTIDE SEQUENCE</scope>
</reference>
<dbReference type="AlphaFoldDB" id="A0A815IJ55"/>
<name>A0A815IJ55_9BILA</name>
<feature type="non-terminal residue" evidence="1">
    <location>
        <position position="1"/>
    </location>
</feature>
<dbReference type="EMBL" id="CAJNOI010000955">
    <property type="protein sequence ID" value="CAF1366658.1"/>
    <property type="molecule type" value="Genomic_DNA"/>
</dbReference>
<dbReference type="EMBL" id="CAJNOM010001304">
    <property type="protein sequence ID" value="CAF1602428.1"/>
    <property type="molecule type" value="Genomic_DNA"/>
</dbReference>
<accession>A0A815IJ55</accession>
<organism evidence="1 4">
    <name type="scientific">Adineta steineri</name>
    <dbReference type="NCBI Taxonomy" id="433720"/>
    <lineage>
        <taxon>Eukaryota</taxon>
        <taxon>Metazoa</taxon>
        <taxon>Spiralia</taxon>
        <taxon>Gnathifera</taxon>
        <taxon>Rotifera</taxon>
        <taxon>Eurotatoria</taxon>
        <taxon>Bdelloidea</taxon>
        <taxon>Adinetida</taxon>
        <taxon>Adinetidae</taxon>
        <taxon>Adineta</taxon>
    </lineage>
</organism>
<gene>
    <name evidence="1" type="ORF">BJG266_LOCUS35800</name>
    <name evidence="2" type="ORF">QVE165_LOCUS52831</name>
</gene>
<evidence type="ECO:0000313" key="1">
    <source>
        <dbReference type="EMBL" id="CAF1366658.1"/>
    </source>
</evidence>
<proteinExistence type="predicted"/>
<sequence>ELPDGWDLQLDKFRRLLLIRSITPARFVKSANDYIIDSLGTKYGEGVVLDMEKNVG</sequence>
<evidence type="ECO:0000313" key="3">
    <source>
        <dbReference type="Proteomes" id="UP000663832"/>
    </source>
</evidence>
<protein>
    <submittedName>
        <fullName evidence="1">Uncharacterized protein</fullName>
    </submittedName>
</protein>
<evidence type="ECO:0000313" key="2">
    <source>
        <dbReference type="EMBL" id="CAF1602428.1"/>
    </source>
</evidence>
<dbReference type="Proteomes" id="UP000663832">
    <property type="component" value="Unassembled WGS sequence"/>
</dbReference>
<dbReference type="Proteomes" id="UP000663877">
    <property type="component" value="Unassembled WGS sequence"/>
</dbReference>